<sequence length="620" mass="71476">MMIGYTPLRNDTIFAKALDLRDSTINPVPFRSVFAKPKSTVVRTLEVVSMLAPRKFMQRRKKIEVFRDADDEAEQRKWRRMMKEIEEVGSAVSVLSTKNQALPRDLVLGTLVRFKQLKKWSLVSECVGMRWGFGVLREVVILKMGQSCKALMIPIDHPGAWCPPKHLGALSTQVEAANFFGVPQILEWLQTQPWWDFSEMDFLMLVTAYGKQGDFNKAERVFGDMHKKGYSPSVISHTALMEAYGKGKQYNKAESVFRRMLSSGPEPSALTYQLILKIFVELEVGTAMIWMKIRMKTKFDLGNKFKEAEETFETLLDDEKSPLKPDQKCGLHETTLNLYVMQRAGLRPDVVSYALLINAYGKARREEEALAVFEEMLDAGVRNGPSPYRFENMWLKEEGFFDLVKGWWLSWISLVCQLYSGVKAESLETVFEKLEQRHVCQCLKARNSAREEYQKWALMEEVSWRQKSREIWLKERDRNSKFFHKMANAHIRRNFLAEIKKVREGFSKEEVPEALSELNGDKAPELDVMIPKKKGVDDLKDFRPISLVGCLYKLLTKVLANRLKKVMGKVISKFQNAFVEGRQILDAVLIANEVVDSMLKKRDCGLMCKLDIEKAYDHVN</sequence>
<name>A0A438HCT3_VITVI</name>
<dbReference type="Pfam" id="PF13041">
    <property type="entry name" value="PPR_2"/>
    <property type="match status" value="1"/>
</dbReference>
<comment type="caution">
    <text evidence="5">The sequence shown here is derived from an EMBL/GenBank/DDBJ whole genome shotgun (WGS) entry which is preliminary data.</text>
</comment>
<reference evidence="5 6" key="1">
    <citation type="journal article" date="2018" name="PLoS Genet.">
        <title>Population sequencing reveals clonal diversity and ancestral inbreeding in the grapevine cultivar Chardonnay.</title>
        <authorList>
            <person name="Roach M.J."/>
            <person name="Johnson D.L."/>
            <person name="Bohlmann J."/>
            <person name="van Vuuren H.J."/>
            <person name="Jones S.J."/>
            <person name="Pretorius I.S."/>
            <person name="Schmidt S.A."/>
            <person name="Borneman A.R."/>
        </authorList>
    </citation>
    <scope>NUCLEOTIDE SEQUENCE [LARGE SCALE GENOMIC DNA]</scope>
    <source>
        <strain evidence="6">cv. Chardonnay</strain>
        <tissue evidence="5">Leaf</tissue>
    </source>
</reference>
<evidence type="ECO:0000313" key="6">
    <source>
        <dbReference type="Proteomes" id="UP000288805"/>
    </source>
</evidence>
<evidence type="ECO:0000256" key="3">
    <source>
        <dbReference type="PROSITE-ProRule" id="PRU00708"/>
    </source>
</evidence>
<feature type="repeat" description="PPR" evidence="3">
    <location>
        <begin position="198"/>
        <end position="232"/>
    </location>
</feature>
<feature type="repeat" description="PPR" evidence="3">
    <location>
        <begin position="349"/>
        <end position="383"/>
    </location>
</feature>
<evidence type="ECO:0000256" key="2">
    <source>
        <dbReference type="ARBA" id="ARBA00022737"/>
    </source>
</evidence>
<dbReference type="Pfam" id="PF12854">
    <property type="entry name" value="PPR_1"/>
    <property type="match status" value="1"/>
</dbReference>
<dbReference type="CDD" id="cd01650">
    <property type="entry name" value="RT_nLTR_like"/>
    <property type="match status" value="1"/>
</dbReference>
<comment type="similarity">
    <text evidence="1">Belongs to the PPR family. P subfamily.</text>
</comment>
<dbReference type="Proteomes" id="UP000288805">
    <property type="component" value="Unassembled WGS sequence"/>
</dbReference>
<proteinExistence type="inferred from homology"/>
<evidence type="ECO:0000313" key="5">
    <source>
        <dbReference type="EMBL" id="RVW82275.1"/>
    </source>
</evidence>
<protein>
    <submittedName>
        <fullName evidence="5">Pentatricopeptide repeat-containing protein</fullName>
    </submittedName>
</protein>
<dbReference type="Gene3D" id="1.25.40.10">
    <property type="entry name" value="Tetratricopeptide repeat domain"/>
    <property type="match status" value="2"/>
</dbReference>
<gene>
    <name evidence="5" type="primary">VvCHDp001066_0</name>
    <name evidence="5" type="ORF">CK203_041688</name>
</gene>
<dbReference type="PANTHER" id="PTHR47934">
    <property type="entry name" value="PENTATRICOPEPTIDE REPEAT-CONTAINING PROTEIN PET309, MITOCHONDRIAL"/>
    <property type="match status" value="1"/>
</dbReference>
<accession>A0A438HCT3</accession>
<dbReference type="NCBIfam" id="TIGR00756">
    <property type="entry name" value="PPR"/>
    <property type="match status" value="3"/>
</dbReference>
<dbReference type="InterPro" id="IPR011990">
    <property type="entry name" value="TPR-like_helical_dom_sf"/>
</dbReference>
<dbReference type="AlphaFoldDB" id="A0A438HCT3"/>
<organism evidence="5 6">
    <name type="scientific">Vitis vinifera</name>
    <name type="common">Grape</name>
    <dbReference type="NCBI Taxonomy" id="29760"/>
    <lineage>
        <taxon>Eukaryota</taxon>
        <taxon>Viridiplantae</taxon>
        <taxon>Streptophyta</taxon>
        <taxon>Embryophyta</taxon>
        <taxon>Tracheophyta</taxon>
        <taxon>Spermatophyta</taxon>
        <taxon>Magnoliopsida</taxon>
        <taxon>eudicotyledons</taxon>
        <taxon>Gunneridae</taxon>
        <taxon>Pentapetalae</taxon>
        <taxon>rosids</taxon>
        <taxon>Vitales</taxon>
        <taxon>Vitaceae</taxon>
        <taxon>Viteae</taxon>
        <taxon>Vitis</taxon>
    </lineage>
</organism>
<dbReference type="SUPFAM" id="SSF81901">
    <property type="entry name" value="HCP-like"/>
    <property type="match status" value="1"/>
</dbReference>
<dbReference type="Pfam" id="PF00078">
    <property type="entry name" value="RVT_1"/>
    <property type="match status" value="1"/>
</dbReference>
<dbReference type="InterPro" id="IPR002885">
    <property type="entry name" value="PPR_rpt"/>
</dbReference>
<dbReference type="PROSITE" id="PS51375">
    <property type="entry name" value="PPR"/>
    <property type="match status" value="3"/>
</dbReference>
<dbReference type="EMBL" id="QGNW01000242">
    <property type="protein sequence ID" value="RVW82275.1"/>
    <property type="molecule type" value="Genomic_DNA"/>
</dbReference>
<feature type="domain" description="Reverse transcriptase" evidence="4">
    <location>
        <begin position="530"/>
        <end position="620"/>
    </location>
</feature>
<dbReference type="PANTHER" id="PTHR47934:SF4">
    <property type="entry name" value="OS08G0191900 PROTEIN"/>
    <property type="match status" value="1"/>
</dbReference>
<dbReference type="InterPro" id="IPR000477">
    <property type="entry name" value="RT_dom"/>
</dbReference>
<evidence type="ECO:0000256" key="1">
    <source>
        <dbReference type="ARBA" id="ARBA00007626"/>
    </source>
</evidence>
<feature type="repeat" description="PPR" evidence="3">
    <location>
        <begin position="233"/>
        <end position="267"/>
    </location>
</feature>
<dbReference type="InterPro" id="IPR051114">
    <property type="entry name" value="Mito_RNA_Proc_CCM1"/>
</dbReference>
<keyword evidence="2" id="KW-0677">Repeat</keyword>
<evidence type="ECO:0000259" key="4">
    <source>
        <dbReference type="Pfam" id="PF00078"/>
    </source>
</evidence>